<accession>A0A2S2QU02</accession>
<dbReference type="EMBL" id="GGMS01012001">
    <property type="protein sequence ID" value="MBY81204.1"/>
    <property type="molecule type" value="Transcribed_RNA"/>
</dbReference>
<organism evidence="1">
    <name type="scientific">Sipha flava</name>
    <name type="common">yellow sugarcane aphid</name>
    <dbReference type="NCBI Taxonomy" id="143950"/>
    <lineage>
        <taxon>Eukaryota</taxon>
        <taxon>Metazoa</taxon>
        <taxon>Ecdysozoa</taxon>
        <taxon>Arthropoda</taxon>
        <taxon>Hexapoda</taxon>
        <taxon>Insecta</taxon>
        <taxon>Pterygota</taxon>
        <taxon>Neoptera</taxon>
        <taxon>Paraneoptera</taxon>
        <taxon>Hemiptera</taxon>
        <taxon>Sternorrhyncha</taxon>
        <taxon>Aphidomorpha</taxon>
        <taxon>Aphidoidea</taxon>
        <taxon>Aphididae</taxon>
        <taxon>Sipha</taxon>
    </lineage>
</organism>
<gene>
    <name evidence="1" type="ORF">g.37792</name>
</gene>
<protein>
    <submittedName>
        <fullName evidence="1">Uncharacterized protein</fullName>
    </submittedName>
</protein>
<proteinExistence type="predicted"/>
<reference evidence="1" key="1">
    <citation type="submission" date="2018-04" db="EMBL/GenBank/DDBJ databases">
        <title>Transcriptome assembly of Sipha flava.</title>
        <authorList>
            <person name="Scully E.D."/>
            <person name="Geib S.M."/>
            <person name="Palmer N.A."/>
            <person name="Koch K."/>
            <person name="Bradshaw J."/>
            <person name="Heng-Moss T."/>
            <person name="Sarath G."/>
        </authorList>
    </citation>
    <scope>NUCLEOTIDE SEQUENCE</scope>
</reference>
<sequence>MSHETAGAPAIPGRVTTLNRVLKRPDEYDTIRTHCRLIDSTSFYRKSVSATIYGRLRCEYATYPKKFVHYSCRARESYAVSPDPASRSKAQHLSVQLEPVLGCQTV</sequence>
<name>A0A2S2QU02_9HEMI</name>
<evidence type="ECO:0000313" key="1">
    <source>
        <dbReference type="EMBL" id="MBY81204.1"/>
    </source>
</evidence>
<dbReference type="AlphaFoldDB" id="A0A2S2QU02"/>